<protein>
    <submittedName>
        <fullName evidence="5">AMP-binding protein</fullName>
    </submittedName>
</protein>
<feature type="domain" description="AMP-dependent synthetase/ligase" evidence="3">
    <location>
        <begin position="33"/>
        <end position="402"/>
    </location>
</feature>
<feature type="domain" description="AMP-binding enzyme C-terminal" evidence="4">
    <location>
        <begin position="453"/>
        <end position="529"/>
    </location>
</feature>
<keyword evidence="2" id="KW-0436">Ligase</keyword>
<comment type="caution">
    <text evidence="5">The sequence shown here is derived from an EMBL/GenBank/DDBJ whole genome shotgun (WGS) entry which is preliminary data.</text>
</comment>
<evidence type="ECO:0000313" key="6">
    <source>
        <dbReference type="Proteomes" id="UP001299283"/>
    </source>
</evidence>
<organism evidence="5 6">
    <name type="scientific">[Mycobacterium] vasticus</name>
    <dbReference type="NCBI Taxonomy" id="2875777"/>
    <lineage>
        <taxon>Bacteria</taxon>
        <taxon>Bacillati</taxon>
        <taxon>Actinomycetota</taxon>
        <taxon>Actinomycetes</taxon>
        <taxon>Mycobacteriales</taxon>
        <taxon>Mycobacteriaceae</taxon>
        <taxon>Mycolicibacter</taxon>
    </lineage>
</organism>
<dbReference type="Gene3D" id="3.30.300.30">
    <property type="match status" value="1"/>
</dbReference>
<dbReference type="InterPro" id="IPR020845">
    <property type="entry name" value="AMP-binding_CS"/>
</dbReference>
<keyword evidence="6" id="KW-1185">Reference proteome</keyword>
<evidence type="ECO:0000259" key="4">
    <source>
        <dbReference type="Pfam" id="PF13193"/>
    </source>
</evidence>
<gene>
    <name evidence="5" type="ORF">K5L39_00135</name>
</gene>
<dbReference type="CDD" id="cd05917">
    <property type="entry name" value="FACL_like_2"/>
    <property type="match status" value="1"/>
</dbReference>
<evidence type="ECO:0000259" key="3">
    <source>
        <dbReference type="Pfam" id="PF00501"/>
    </source>
</evidence>
<dbReference type="RefSeq" id="WP_225399190.1">
    <property type="nucleotide sequence ID" value="NZ_JAYJJQ010000001.1"/>
</dbReference>
<dbReference type="Pfam" id="PF13193">
    <property type="entry name" value="AMP-binding_C"/>
    <property type="match status" value="1"/>
</dbReference>
<evidence type="ECO:0000256" key="1">
    <source>
        <dbReference type="ARBA" id="ARBA00006432"/>
    </source>
</evidence>
<dbReference type="PANTHER" id="PTHR43201:SF5">
    <property type="entry name" value="MEDIUM-CHAIN ACYL-COA LIGASE ACSF2, MITOCHONDRIAL"/>
    <property type="match status" value="1"/>
</dbReference>
<dbReference type="Pfam" id="PF00501">
    <property type="entry name" value="AMP-binding"/>
    <property type="match status" value="1"/>
</dbReference>
<dbReference type="EMBL" id="JAYJJQ010000001">
    <property type="protein sequence ID" value="MEB3067589.1"/>
    <property type="molecule type" value="Genomic_DNA"/>
</dbReference>
<sequence>MATAGTSSRGASSYDRGETSPALLTTTIGVNLTASAAAFPDRDALVDLSSGRRWSYAEFSHDVRRLASGLISAGVAAGDRVGIWAPNCAEWVLTQYATAGIGAVLVTINPAYRSHELAYALKQSGVATVISASRFKTSDYAGILGEVAPECPELREVVIIGDTRWRDLAGTPVDTASLAQRGATLSTQDPINIQYTSGTTGYPKAATLTHRNILNNGYLVGELLGYTESDRICLPVPLYHCFGLVMGSLAATSHGAAIVLPGPGFDPAATLRAVQDEACTSLYGVPTMFIAELGLADSGDYDLSSLRTGIMAGSSCPAEVMRRVIDDMHMAGVAICYGMTETSPVSTQTRSDDSPARRVETVGQVGPHLEIKLTDPGTGATVSRGQVGELCTRGYSVMTGYWNDPETTAEVIDADGWMHTGDLAVMDDDGYVRITGRIKDMVIRGGENIYPREIEEFLYGHPDILDVAVIGVPDQTYGEELMAVVRLCEGATPMTVEGLREFCAGRLAHFKVPRYLRIVDDFPMTVTGKVRKDEVRRQGIEHLADG</sequence>
<evidence type="ECO:0000256" key="2">
    <source>
        <dbReference type="ARBA" id="ARBA00022598"/>
    </source>
</evidence>
<proteinExistence type="inferred from homology"/>
<dbReference type="SUPFAM" id="SSF56801">
    <property type="entry name" value="Acetyl-CoA synthetase-like"/>
    <property type="match status" value="1"/>
</dbReference>
<reference evidence="5 6" key="1">
    <citation type="submission" date="2023-12" db="EMBL/GenBank/DDBJ databases">
        <title>Description of new species of Mycobacterium terrae complex isolated from sewage at the Sao Paulo Zoological Park Foundation in Brazil.</title>
        <authorList>
            <person name="Romagnoli C.L."/>
            <person name="Conceicao E.C."/>
            <person name="Machado E."/>
            <person name="Barreto L.B.P.F."/>
            <person name="Sharma A."/>
            <person name="Silva N.M."/>
            <person name="Marques L.E."/>
            <person name="Juliana M.A."/>
            <person name="Lourenco M.C.S."/>
            <person name="Digiampietri L.A."/>
            <person name="Suffys P.N."/>
            <person name="Viana-Niero C."/>
        </authorList>
    </citation>
    <scope>NUCLEOTIDE SEQUENCE [LARGE SCALE GENOMIC DNA]</scope>
    <source>
        <strain evidence="5 6">MYC017</strain>
    </source>
</reference>
<dbReference type="InterPro" id="IPR042099">
    <property type="entry name" value="ANL_N_sf"/>
</dbReference>
<dbReference type="PROSITE" id="PS00455">
    <property type="entry name" value="AMP_BINDING"/>
    <property type="match status" value="1"/>
</dbReference>
<dbReference type="InterPro" id="IPR025110">
    <property type="entry name" value="AMP-bd_C"/>
</dbReference>
<evidence type="ECO:0000313" key="5">
    <source>
        <dbReference type="EMBL" id="MEB3067589.1"/>
    </source>
</evidence>
<dbReference type="Gene3D" id="3.40.50.12780">
    <property type="entry name" value="N-terminal domain of ligase-like"/>
    <property type="match status" value="1"/>
</dbReference>
<dbReference type="InterPro" id="IPR045851">
    <property type="entry name" value="AMP-bd_C_sf"/>
</dbReference>
<dbReference type="PANTHER" id="PTHR43201">
    <property type="entry name" value="ACYL-COA SYNTHETASE"/>
    <property type="match status" value="1"/>
</dbReference>
<accession>A0ABU5YT10</accession>
<comment type="similarity">
    <text evidence="1">Belongs to the ATP-dependent AMP-binding enzyme family.</text>
</comment>
<dbReference type="InterPro" id="IPR000873">
    <property type="entry name" value="AMP-dep_synth/lig_dom"/>
</dbReference>
<name>A0ABU5YT10_9MYCO</name>
<dbReference type="Proteomes" id="UP001299283">
    <property type="component" value="Unassembled WGS sequence"/>
</dbReference>